<dbReference type="GeneID" id="7841872"/>
<dbReference type="InterPro" id="IPR009030">
    <property type="entry name" value="Growth_fac_rcpt_cys_sf"/>
</dbReference>
<sequence length="724" mass="81478">MKRFFTQILGFFLSFQVFLADRNIQLVSQEQNNLNTYSKQTDMCYDAYGVFVQPFYSKFFCTDVHPTTATNSSIPVFDISNLPPHFKRDLRIELYSVKYSGLSASFKLDNLSPIPYTFNINGDERLKLPCQRNSSDPVAQDGDFYYNFNINTTTIPSMNTYTIFSIIETSQGCTQSYLRIKAIQYNVENCDNTCLQCSGTSTSCTKCDATCSTLQSSSCILNNSNYILQEGKCVTNCSSPHFNINGKCVWIPNCSSVTSGSIYCTSCQNGFLPMQTNNYEAQCQYQNCPNDYEIVSGVCQDKKRNLQGSYLLQALYSFTFSSFEIDKNGLIYTNFVNVNNYSSKYTRCGNYQLFGGYFSYRNTSLIATKQYTTTSKYVRVSFKWILIDYTNSTNPIGLNISVVGSTSGTQSIQITGITPSQICGLSANDYVGNFQYDFLVSNGKVTLNILNQMPATISTKASDNDGDFNKYQYFGIRELFIYQLNIFIQQSSSKNVFPNKIQINQYYYPFTNLLAFKVIVQLVVLYQMVVLSVLKAIIYQILHASLVYQIAFLVQKEHNVQFALVEELQTLQISVFVQVNNTGMANNVQPAQTKVVIHVVQVIVLNAYHAYQTLSYTITSVHRHALANISKILSLQLAINALQIAKHVQIIPLAANVCLTIIYSQAKTLAKLLVLLDISQIPQLGAVKLVQSQIVSHAKQILANVQNVQLIIIYKAHSKVHNAK</sequence>
<dbReference type="Proteomes" id="UP000009168">
    <property type="component" value="Unassembled WGS sequence"/>
</dbReference>
<evidence type="ECO:0000256" key="1">
    <source>
        <dbReference type="SAM" id="SignalP"/>
    </source>
</evidence>
<organism evidence="2 3">
    <name type="scientific">Tetrahymena thermophila (strain SB210)</name>
    <dbReference type="NCBI Taxonomy" id="312017"/>
    <lineage>
        <taxon>Eukaryota</taxon>
        <taxon>Sar</taxon>
        <taxon>Alveolata</taxon>
        <taxon>Ciliophora</taxon>
        <taxon>Intramacronucleata</taxon>
        <taxon>Oligohymenophorea</taxon>
        <taxon>Hymenostomatida</taxon>
        <taxon>Tetrahymenina</taxon>
        <taxon>Tetrahymenidae</taxon>
        <taxon>Tetrahymena</taxon>
    </lineage>
</organism>
<dbReference type="SUPFAM" id="SSF57184">
    <property type="entry name" value="Growth factor receptor domain"/>
    <property type="match status" value="1"/>
</dbReference>
<dbReference type="EMBL" id="GG662853">
    <property type="protein sequence ID" value="EAR87440.2"/>
    <property type="molecule type" value="Genomic_DNA"/>
</dbReference>
<dbReference type="KEGG" id="tet:TTHERM_00059530"/>
<keyword evidence="1" id="KW-0732">Signal</keyword>
<accession>I7M0E9</accession>
<name>I7M0E9_TETTS</name>
<reference evidence="3" key="1">
    <citation type="journal article" date="2006" name="PLoS Biol.">
        <title>Macronuclear genome sequence of the ciliate Tetrahymena thermophila, a model eukaryote.</title>
        <authorList>
            <person name="Eisen J.A."/>
            <person name="Coyne R.S."/>
            <person name="Wu M."/>
            <person name="Wu D."/>
            <person name="Thiagarajan M."/>
            <person name="Wortman J.R."/>
            <person name="Badger J.H."/>
            <person name="Ren Q."/>
            <person name="Amedeo P."/>
            <person name="Jones K.M."/>
            <person name="Tallon L.J."/>
            <person name="Delcher A.L."/>
            <person name="Salzberg S.L."/>
            <person name="Silva J.C."/>
            <person name="Haas B.J."/>
            <person name="Majoros W.H."/>
            <person name="Farzad M."/>
            <person name="Carlton J.M."/>
            <person name="Smith R.K. Jr."/>
            <person name="Garg J."/>
            <person name="Pearlman R.E."/>
            <person name="Karrer K.M."/>
            <person name="Sun L."/>
            <person name="Manning G."/>
            <person name="Elde N.C."/>
            <person name="Turkewitz A.P."/>
            <person name="Asai D.J."/>
            <person name="Wilkes D.E."/>
            <person name="Wang Y."/>
            <person name="Cai H."/>
            <person name="Collins K."/>
            <person name="Stewart B.A."/>
            <person name="Lee S.R."/>
            <person name="Wilamowska K."/>
            <person name="Weinberg Z."/>
            <person name="Ruzzo W.L."/>
            <person name="Wloga D."/>
            <person name="Gaertig J."/>
            <person name="Frankel J."/>
            <person name="Tsao C.-C."/>
            <person name="Gorovsky M.A."/>
            <person name="Keeling P.J."/>
            <person name="Waller R.F."/>
            <person name="Patron N.J."/>
            <person name="Cherry J.M."/>
            <person name="Stover N.A."/>
            <person name="Krieger C.J."/>
            <person name="del Toro C."/>
            <person name="Ryder H.F."/>
            <person name="Williamson S.C."/>
            <person name="Barbeau R.A."/>
            <person name="Hamilton E.P."/>
            <person name="Orias E."/>
        </authorList>
    </citation>
    <scope>NUCLEOTIDE SEQUENCE [LARGE SCALE GENOMIC DNA]</scope>
    <source>
        <strain evidence="3">SB210</strain>
    </source>
</reference>
<evidence type="ECO:0000313" key="3">
    <source>
        <dbReference type="Proteomes" id="UP000009168"/>
    </source>
</evidence>
<dbReference type="RefSeq" id="XP_001007685.2">
    <property type="nucleotide sequence ID" value="XM_001007685.2"/>
</dbReference>
<evidence type="ECO:0008006" key="4">
    <source>
        <dbReference type="Google" id="ProtNLM"/>
    </source>
</evidence>
<keyword evidence="3" id="KW-1185">Reference proteome</keyword>
<protein>
    <recommendedName>
        <fullName evidence="4">Transmembrane protein</fullName>
    </recommendedName>
</protein>
<evidence type="ECO:0000313" key="2">
    <source>
        <dbReference type="EMBL" id="EAR87440.2"/>
    </source>
</evidence>
<feature type="chain" id="PRO_5003711927" description="Transmembrane protein" evidence="1">
    <location>
        <begin position="21"/>
        <end position="724"/>
    </location>
</feature>
<proteinExistence type="predicted"/>
<gene>
    <name evidence="2" type="ORF">TTHERM_00059530</name>
</gene>
<dbReference type="InParanoid" id="I7M0E9"/>
<dbReference type="AlphaFoldDB" id="I7M0E9"/>
<dbReference type="CDD" id="cd00064">
    <property type="entry name" value="FU"/>
    <property type="match status" value="1"/>
</dbReference>
<dbReference type="InterPro" id="IPR006212">
    <property type="entry name" value="Furin_repeat"/>
</dbReference>
<dbReference type="eggNOG" id="KOG3525">
    <property type="taxonomic scope" value="Eukaryota"/>
</dbReference>
<feature type="signal peptide" evidence="1">
    <location>
        <begin position="1"/>
        <end position="20"/>
    </location>
</feature>